<dbReference type="Proteomes" id="UP000245634">
    <property type="component" value="Unassembled WGS sequence"/>
</dbReference>
<organism evidence="1 2">
    <name type="scientific">Tumebacillus permanentifrigoris</name>
    <dbReference type="NCBI Taxonomy" id="378543"/>
    <lineage>
        <taxon>Bacteria</taxon>
        <taxon>Bacillati</taxon>
        <taxon>Bacillota</taxon>
        <taxon>Bacilli</taxon>
        <taxon>Bacillales</taxon>
        <taxon>Alicyclobacillaceae</taxon>
        <taxon>Tumebacillus</taxon>
    </lineage>
</organism>
<evidence type="ECO:0000313" key="1">
    <source>
        <dbReference type="EMBL" id="PWK07485.1"/>
    </source>
</evidence>
<gene>
    <name evidence="1" type="ORF">C7459_11784</name>
</gene>
<dbReference type="RefSeq" id="WP_109690645.1">
    <property type="nucleotide sequence ID" value="NZ_QGGL01000017.1"/>
</dbReference>
<sequence>MTIEVMLMAFNKLDKYEQIPFGPMSPTDTKALIELVQTCGLQLGGSVYAYRSATIDLRTKRLAIVLFDDDDDDDDEE</sequence>
<dbReference type="AlphaFoldDB" id="A0A316D5X9"/>
<evidence type="ECO:0000313" key="2">
    <source>
        <dbReference type="Proteomes" id="UP000245634"/>
    </source>
</evidence>
<keyword evidence="2" id="KW-1185">Reference proteome</keyword>
<proteinExistence type="predicted"/>
<comment type="caution">
    <text evidence="1">The sequence shown here is derived from an EMBL/GenBank/DDBJ whole genome shotgun (WGS) entry which is preliminary data.</text>
</comment>
<protein>
    <submittedName>
        <fullName evidence="1">Uncharacterized protein</fullName>
    </submittedName>
</protein>
<name>A0A316D5X9_9BACL</name>
<accession>A0A316D5X9</accession>
<reference evidence="1 2" key="1">
    <citation type="submission" date="2018-05" db="EMBL/GenBank/DDBJ databases">
        <title>Genomic Encyclopedia of Type Strains, Phase IV (KMG-IV): sequencing the most valuable type-strain genomes for metagenomic binning, comparative biology and taxonomic classification.</title>
        <authorList>
            <person name="Goeker M."/>
        </authorList>
    </citation>
    <scope>NUCLEOTIDE SEQUENCE [LARGE SCALE GENOMIC DNA]</scope>
    <source>
        <strain evidence="1 2">DSM 18773</strain>
    </source>
</reference>
<dbReference type="EMBL" id="QGGL01000017">
    <property type="protein sequence ID" value="PWK07485.1"/>
    <property type="molecule type" value="Genomic_DNA"/>
</dbReference>